<gene>
    <name evidence="1" type="primary">PARPA_00695.1 scaffold 1029</name>
</gene>
<accession>A0A0B7MWD8</accession>
<dbReference type="PANTHER" id="PTHR45786">
    <property type="entry name" value="DNA BINDING PROTEIN-LIKE"/>
    <property type="match status" value="1"/>
</dbReference>
<proteinExistence type="predicted"/>
<dbReference type="OrthoDB" id="2447509at2759"/>
<dbReference type="Proteomes" id="UP000054107">
    <property type="component" value="Unassembled WGS sequence"/>
</dbReference>
<evidence type="ECO:0000313" key="1">
    <source>
        <dbReference type="EMBL" id="CEP07408.1"/>
    </source>
</evidence>
<feature type="non-terminal residue" evidence="1">
    <location>
        <position position="1"/>
    </location>
</feature>
<evidence type="ECO:0008006" key="3">
    <source>
        <dbReference type="Google" id="ProtNLM"/>
    </source>
</evidence>
<organism evidence="1 2">
    <name type="scientific">Parasitella parasitica</name>
    <dbReference type="NCBI Taxonomy" id="35722"/>
    <lineage>
        <taxon>Eukaryota</taxon>
        <taxon>Fungi</taxon>
        <taxon>Fungi incertae sedis</taxon>
        <taxon>Mucoromycota</taxon>
        <taxon>Mucoromycotina</taxon>
        <taxon>Mucoromycetes</taxon>
        <taxon>Mucorales</taxon>
        <taxon>Mucorineae</taxon>
        <taxon>Mucoraceae</taxon>
        <taxon>Parasitella</taxon>
    </lineage>
</organism>
<protein>
    <recommendedName>
        <fullName evidence="3">Helitron helicase-like domain-containing protein</fullName>
    </recommendedName>
</protein>
<name>A0A0B7MWD8_9FUNG</name>
<evidence type="ECO:0000313" key="2">
    <source>
        <dbReference type="Proteomes" id="UP000054107"/>
    </source>
</evidence>
<keyword evidence="2" id="KW-1185">Reference proteome</keyword>
<dbReference type="AlphaFoldDB" id="A0A0B7MWD8"/>
<sequence>NCTLGIRRVEEGNQQASDEAAIRCPSCHRLGHSRRSHFNCARNASSANVETVSSNIPNTLNTQNDGTNTTNPIPVCPFCNRSGHSRRSHFNCARNVNISNSIQYSARDPDRAEGIRHEMGEMNVVCASCGAFMWLDERKSTSKASNPSFQMCCSNGKAILRPVSTIPTAIANLLRGNSNECKEFKKNIRSYNSALSFTSMNANLDRTVANNISGAYAFRIHGSVHHLMSSSLVPSDDMSSTATSQPKFAQIYIFDTDNELRNRMNVAGNSEVNEGTMAILQGVMHDVNPFVSQFKTMKELAEELPEGIQDIRMIFKSQGTPDPRRYNDPTAFEIGVLIVGGADGPDTEPSNRDIVLRLKGPENSLTRINEIHQHYDPLHYVLMFPRGDSGWYCDIKSYNPNSMNTERNDIQD</sequence>
<dbReference type="STRING" id="35722.A0A0B7MWD8"/>
<reference evidence="1 2" key="1">
    <citation type="submission" date="2014-09" db="EMBL/GenBank/DDBJ databases">
        <authorList>
            <person name="Ellenberger Sabrina"/>
        </authorList>
    </citation>
    <scope>NUCLEOTIDE SEQUENCE [LARGE SCALE GENOMIC DNA]</scope>
    <source>
        <strain evidence="1 2">CBS 412.66</strain>
    </source>
</reference>
<dbReference type="PANTHER" id="PTHR45786:SF74">
    <property type="entry name" value="ATP-DEPENDENT DNA HELICASE"/>
    <property type="match status" value="1"/>
</dbReference>
<dbReference type="EMBL" id="LN719229">
    <property type="protein sequence ID" value="CEP07408.1"/>
    <property type="molecule type" value="Genomic_DNA"/>
</dbReference>